<evidence type="ECO:0000256" key="2">
    <source>
        <dbReference type="ARBA" id="ARBA00004687"/>
    </source>
</evidence>
<evidence type="ECO:0000256" key="1">
    <source>
        <dbReference type="ARBA" id="ARBA00004477"/>
    </source>
</evidence>
<feature type="transmembrane region" description="Helical" evidence="9">
    <location>
        <begin position="177"/>
        <end position="202"/>
    </location>
</feature>
<feature type="transmembrane region" description="Helical" evidence="9">
    <location>
        <begin position="284"/>
        <end position="302"/>
    </location>
</feature>
<dbReference type="PANTHER" id="PTHR13121:SF0">
    <property type="entry name" value="PHOSPHATIDYLINOSITOL GLYCAN ANCHOR BIOSYNTHESIS CLASS U PROTEIN"/>
    <property type="match status" value="1"/>
</dbReference>
<dbReference type="InParanoid" id="A0A409VA28"/>
<feature type="transmembrane region" description="Helical" evidence="9">
    <location>
        <begin position="102"/>
        <end position="120"/>
    </location>
</feature>
<keyword evidence="11" id="KW-1185">Reference proteome</keyword>
<dbReference type="STRING" id="181874.A0A409VA28"/>
<comment type="caution">
    <text evidence="10">The sequence shown here is derived from an EMBL/GenBank/DDBJ whole genome shotgun (WGS) entry which is preliminary data.</text>
</comment>
<evidence type="ECO:0000256" key="8">
    <source>
        <dbReference type="ARBA" id="ARBA00023136"/>
    </source>
</evidence>
<feature type="transmembrane region" description="Helical" evidence="9">
    <location>
        <begin position="222"/>
        <end position="244"/>
    </location>
</feature>
<dbReference type="Proteomes" id="UP000284842">
    <property type="component" value="Unassembled WGS sequence"/>
</dbReference>
<dbReference type="UniPathway" id="UPA00196"/>
<evidence type="ECO:0000256" key="3">
    <source>
        <dbReference type="ARBA" id="ARBA00010026"/>
    </source>
</evidence>
<dbReference type="FunCoup" id="A0A409VA28">
    <property type="interactions" value="429"/>
</dbReference>
<keyword evidence="4" id="KW-0337">GPI-anchor biosynthesis</keyword>
<protein>
    <recommendedName>
        <fullName evidence="12">GPI transamidase subunit PIG-U</fullName>
    </recommendedName>
</protein>
<comment type="similarity">
    <text evidence="3">Belongs to the PIGU family.</text>
</comment>
<gene>
    <name evidence="10" type="ORF">CVT24_004556</name>
</gene>
<reference evidence="10 11" key="1">
    <citation type="journal article" date="2018" name="Evol. Lett.">
        <title>Horizontal gene cluster transfer increased hallucinogenic mushroom diversity.</title>
        <authorList>
            <person name="Reynolds H.T."/>
            <person name="Vijayakumar V."/>
            <person name="Gluck-Thaler E."/>
            <person name="Korotkin H.B."/>
            <person name="Matheny P.B."/>
            <person name="Slot J.C."/>
        </authorList>
    </citation>
    <scope>NUCLEOTIDE SEQUENCE [LARGE SCALE GENOMIC DNA]</scope>
    <source>
        <strain evidence="10 11">2629</strain>
    </source>
</reference>
<sequence>MLERLNTKQSSSLASSTLPNLPLTLLALGSLKIWIALTDVYDALKRSQELSSPMSSYSQLQEGIYLFEHGINPYSGGSVRHSPLLLSLFTTLFPKSRRAASVFWALSDVLGAWILVQIWRARQNVKGGWRDTLVAASYLLNPYLFLPSLALSTSTLENTLILATILLACRGRAAPSLLLLAFSTHLSLNSLVILIPVVLLLLSDPHSHLASPQPSKATLKRIGALIGTFVFYIFVLGSISTLVVNNLSWIPQTWGATLTLPDLQPNTGLWWYFFTEMFDHFRPFFLMVFTTHLLIYVAPISIKFQYDPLYATFILLGILGTFKPYATLSDPGLFFSMIAIFPEIYSYLRHPIVTALLHLHAGLLMPLFNHIWLSQGTGNANFFYATTLVFACANAAGLVDCIWAGMRLAIGQSGDKFEVVQE</sequence>
<evidence type="ECO:0000256" key="6">
    <source>
        <dbReference type="ARBA" id="ARBA00022824"/>
    </source>
</evidence>
<feature type="transmembrane region" description="Helical" evidence="9">
    <location>
        <begin position="308"/>
        <end position="326"/>
    </location>
</feature>
<name>A0A409VA28_9AGAR</name>
<accession>A0A409VA28</accession>
<evidence type="ECO:0000256" key="5">
    <source>
        <dbReference type="ARBA" id="ARBA00022692"/>
    </source>
</evidence>
<dbReference type="Pfam" id="PF06728">
    <property type="entry name" value="PIG-U"/>
    <property type="match status" value="1"/>
</dbReference>
<keyword evidence="5 9" id="KW-0812">Transmembrane</keyword>
<feature type="transmembrane region" description="Helical" evidence="9">
    <location>
        <begin position="380"/>
        <end position="403"/>
    </location>
</feature>
<dbReference type="AlphaFoldDB" id="A0A409VA28"/>
<evidence type="ECO:0008006" key="12">
    <source>
        <dbReference type="Google" id="ProtNLM"/>
    </source>
</evidence>
<proteinExistence type="inferred from homology"/>
<comment type="pathway">
    <text evidence="2">Glycolipid biosynthesis; glycosylphosphatidylinositol-anchor biosynthesis.</text>
</comment>
<evidence type="ECO:0000256" key="9">
    <source>
        <dbReference type="SAM" id="Phobius"/>
    </source>
</evidence>
<dbReference type="EMBL" id="NHTK01006114">
    <property type="protein sequence ID" value="PPQ63671.1"/>
    <property type="molecule type" value="Genomic_DNA"/>
</dbReference>
<keyword evidence="7 9" id="KW-1133">Transmembrane helix</keyword>
<dbReference type="GO" id="GO:0006506">
    <property type="term" value="P:GPI anchor biosynthetic process"/>
    <property type="evidence" value="ECO:0007669"/>
    <property type="project" value="UniProtKB-UniPathway"/>
</dbReference>
<dbReference type="GO" id="GO:0016255">
    <property type="term" value="P:attachment of GPI anchor to protein"/>
    <property type="evidence" value="ECO:0007669"/>
    <property type="project" value="InterPro"/>
</dbReference>
<evidence type="ECO:0000313" key="11">
    <source>
        <dbReference type="Proteomes" id="UP000284842"/>
    </source>
</evidence>
<evidence type="ECO:0000313" key="10">
    <source>
        <dbReference type="EMBL" id="PPQ63671.1"/>
    </source>
</evidence>
<comment type="subcellular location">
    <subcellularLocation>
        <location evidence="1">Endoplasmic reticulum membrane</location>
        <topology evidence="1">Multi-pass membrane protein</topology>
    </subcellularLocation>
</comment>
<evidence type="ECO:0000256" key="7">
    <source>
        <dbReference type="ARBA" id="ARBA00022989"/>
    </source>
</evidence>
<evidence type="ECO:0000256" key="4">
    <source>
        <dbReference type="ARBA" id="ARBA00022502"/>
    </source>
</evidence>
<dbReference type="InterPro" id="IPR009600">
    <property type="entry name" value="PIG-U"/>
</dbReference>
<keyword evidence="8 9" id="KW-0472">Membrane</keyword>
<organism evidence="10 11">
    <name type="scientific">Panaeolus cyanescens</name>
    <dbReference type="NCBI Taxonomy" id="181874"/>
    <lineage>
        <taxon>Eukaryota</taxon>
        <taxon>Fungi</taxon>
        <taxon>Dikarya</taxon>
        <taxon>Basidiomycota</taxon>
        <taxon>Agaricomycotina</taxon>
        <taxon>Agaricomycetes</taxon>
        <taxon>Agaricomycetidae</taxon>
        <taxon>Agaricales</taxon>
        <taxon>Agaricineae</taxon>
        <taxon>Galeropsidaceae</taxon>
        <taxon>Panaeolus</taxon>
    </lineage>
</organism>
<dbReference type="GO" id="GO:0042765">
    <property type="term" value="C:GPI-anchor transamidase complex"/>
    <property type="evidence" value="ECO:0007669"/>
    <property type="project" value="InterPro"/>
</dbReference>
<dbReference type="PANTHER" id="PTHR13121">
    <property type="entry name" value="GPI TRANSAMIDASE COMPONENT PIG-U"/>
    <property type="match status" value="1"/>
</dbReference>
<dbReference type="OrthoDB" id="549017at2759"/>
<feature type="transmembrane region" description="Helical" evidence="9">
    <location>
        <begin position="347"/>
        <end position="368"/>
    </location>
</feature>
<keyword evidence="6" id="KW-0256">Endoplasmic reticulum</keyword>